<protein>
    <submittedName>
        <fullName evidence="2">Uncharacterized protein</fullName>
    </submittedName>
</protein>
<evidence type="ECO:0000313" key="3">
    <source>
        <dbReference type="Proteomes" id="UP001239994"/>
    </source>
</evidence>
<accession>A0AAD9DL71</accession>
<sequence>MDKAGLMRATVEGSRGHTAPRCESTEQGKLSVIPQLLQNWSVGYNIDHHGTLPMMHQPVKGFHKFCQPARKTSKSFNLLE</sequence>
<organism evidence="2 3">
    <name type="scientific">Electrophorus voltai</name>
    <dbReference type="NCBI Taxonomy" id="2609070"/>
    <lineage>
        <taxon>Eukaryota</taxon>
        <taxon>Metazoa</taxon>
        <taxon>Chordata</taxon>
        <taxon>Craniata</taxon>
        <taxon>Vertebrata</taxon>
        <taxon>Euteleostomi</taxon>
        <taxon>Actinopterygii</taxon>
        <taxon>Neopterygii</taxon>
        <taxon>Teleostei</taxon>
        <taxon>Ostariophysi</taxon>
        <taxon>Gymnotiformes</taxon>
        <taxon>Gymnotoidei</taxon>
        <taxon>Gymnotidae</taxon>
        <taxon>Electrophorus</taxon>
    </lineage>
</organism>
<evidence type="ECO:0000313" key="2">
    <source>
        <dbReference type="EMBL" id="KAK1785806.1"/>
    </source>
</evidence>
<keyword evidence="3" id="KW-1185">Reference proteome</keyword>
<dbReference type="Proteomes" id="UP001239994">
    <property type="component" value="Unassembled WGS sequence"/>
</dbReference>
<feature type="region of interest" description="Disordered" evidence="1">
    <location>
        <begin position="1"/>
        <end position="26"/>
    </location>
</feature>
<name>A0AAD9DL71_9TELE</name>
<proteinExistence type="predicted"/>
<dbReference type="AlphaFoldDB" id="A0AAD9DL71"/>
<evidence type="ECO:0000256" key="1">
    <source>
        <dbReference type="SAM" id="MobiDB-lite"/>
    </source>
</evidence>
<reference evidence="2" key="1">
    <citation type="submission" date="2023-03" db="EMBL/GenBank/DDBJ databases">
        <title>Electrophorus voltai genome.</title>
        <authorList>
            <person name="Bian C."/>
        </authorList>
    </citation>
    <scope>NUCLEOTIDE SEQUENCE</scope>
    <source>
        <strain evidence="2">CB-2022</strain>
        <tissue evidence="2">Muscle</tissue>
    </source>
</reference>
<comment type="caution">
    <text evidence="2">The sequence shown here is derived from an EMBL/GenBank/DDBJ whole genome shotgun (WGS) entry which is preliminary data.</text>
</comment>
<gene>
    <name evidence="2" type="ORF">P4O66_003186</name>
</gene>
<dbReference type="EMBL" id="JAROKS010000025">
    <property type="protein sequence ID" value="KAK1785806.1"/>
    <property type="molecule type" value="Genomic_DNA"/>
</dbReference>